<dbReference type="OrthoDB" id="2565017at2759"/>
<evidence type="ECO:0000256" key="1">
    <source>
        <dbReference type="SAM" id="Phobius"/>
    </source>
</evidence>
<evidence type="ECO:0008006" key="5">
    <source>
        <dbReference type="Google" id="ProtNLM"/>
    </source>
</evidence>
<proteinExistence type="predicted"/>
<gene>
    <name evidence="3" type="ORF">M231_00216</name>
</gene>
<dbReference type="Proteomes" id="UP000289152">
    <property type="component" value="Unassembled WGS sequence"/>
</dbReference>
<dbReference type="VEuPathDB" id="FungiDB:TREMEDRAFT_70870"/>
<dbReference type="InParanoid" id="A0A4Q1BWU7"/>
<evidence type="ECO:0000256" key="2">
    <source>
        <dbReference type="SAM" id="SignalP"/>
    </source>
</evidence>
<organism evidence="3 4">
    <name type="scientific">Tremella mesenterica</name>
    <name type="common">Jelly fungus</name>
    <dbReference type="NCBI Taxonomy" id="5217"/>
    <lineage>
        <taxon>Eukaryota</taxon>
        <taxon>Fungi</taxon>
        <taxon>Dikarya</taxon>
        <taxon>Basidiomycota</taxon>
        <taxon>Agaricomycotina</taxon>
        <taxon>Tremellomycetes</taxon>
        <taxon>Tremellales</taxon>
        <taxon>Tremellaceae</taxon>
        <taxon>Tremella</taxon>
    </lineage>
</organism>
<evidence type="ECO:0000313" key="3">
    <source>
        <dbReference type="EMBL" id="RXK42661.1"/>
    </source>
</evidence>
<accession>A0A4Q1BWU7</accession>
<keyword evidence="1" id="KW-0812">Transmembrane</keyword>
<feature type="transmembrane region" description="Helical" evidence="1">
    <location>
        <begin position="214"/>
        <end position="240"/>
    </location>
</feature>
<feature type="chain" id="PRO_5020781844" description="Copper transporter" evidence="2">
    <location>
        <begin position="21"/>
        <end position="301"/>
    </location>
</feature>
<feature type="signal peptide" evidence="2">
    <location>
        <begin position="1"/>
        <end position="20"/>
    </location>
</feature>
<keyword evidence="1" id="KW-0472">Membrane</keyword>
<keyword evidence="4" id="KW-1185">Reference proteome</keyword>
<keyword evidence="1" id="KW-1133">Transmembrane helix</keyword>
<evidence type="ECO:0000313" key="4">
    <source>
        <dbReference type="Proteomes" id="UP000289152"/>
    </source>
</evidence>
<protein>
    <recommendedName>
        <fullName evidence="5">Copper transporter</fullName>
    </recommendedName>
</protein>
<reference evidence="3 4" key="1">
    <citation type="submission" date="2016-06" db="EMBL/GenBank/DDBJ databases">
        <title>Evolution of pathogenesis and genome organization in the Tremellales.</title>
        <authorList>
            <person name="Cuomo C."/>
            <person name="Litvintseva A."/>
            <person name="Heitman J."/>
            <person name="Chen Y."/>
            <person name="Sun S."/>
            <person name="Springer D."/>
            <person name="Dromer F."/>
            <person name="Young S."/>
            <person name="Zeng Q."/>
            <person name="Chapman S."/>
            <person name="Gujja S."/>
            <person name="Saif S."/>
            <person name="Birren B."/>
        </authorList>
    </citation>
    <scope>NUCLEOTIDE SEQUENCE [LARGE SCALE GENOMIC DNA]</scope>
    <source>
        <strain evidence="3 4">ATCC 28783</strain>
    </source>
</reference>
<name>A0A4Q1BWU7_TREME</name>
<sequence length="301" mass="33038">MKLTLGLLVALVATVLPTSAAPIRIINLSSGEITTVQSFDTPPPNLLRIPVSSEDTHNEGDDAIRFQPMPFRRPCPNHRTPSGPLGSLLAKFGLGPSPSRWEQVAKEVHAHSRPEGGMMAKMSEGWKAHVEDMVRQAQDKVVPIMEGGGVKILPFVPEQRGKDKMMNDGQGLEGHDGWHKKHGHGYGHMHGHHHAPTFSGRLHRALHHLSPAEAIAMAFVLGAGLGSILHFFFMLFLLSLRRLRGGCKSREERRAARAERRALRKARKAGRVALPVTPIEEGEEVLPAYGDVETDNLVEKA</sequence>
<keyword evidence="2" id="KW-0732">Signal</keyword>
<dbReference type="AlphaFoldDB" id="A0A4Q1BWU7"/>
<dbReference type="EMBL" id="SDIL01000001">
    <property type="protein sequence ID" value="RXK42661.1"/>
    <property type="molecule type" value="Genomic_DNA"/>
</dbReference>
<comment type="caution">
    <text evidence="3">The sequence shown here is derived from an EMBL/GenBank/DDBJ whole genome shotgun (WGS) entry which is preliminary data.</text>
</comment>